<dbReference type="InterPro" id="IPR050400">
    <property type="entry name" value="Bact_Cytoskel_RodZ"/>
</dbReference>
<name>A0A3D8P8A3_9THEO</name>
<dbReference type="InterPro" id="IPR010982">
    <property type="entry name" value="Lambda_DNA-bd_dom_sf"/>
</dbReference>
<evidence type="ECO:0000256" key="1">
    <source>
        <dbReference type="SAM" id="MobiDB-lite"/>
    </source>
</evidence>
<dbReference type="RefSeq" id="WP_115791750.1">
    <property type="nucleotide sequence ID" value="NZ_QSLN01000001.1"/>
</dbReference>
<reference evidence="3 4" key="1">
    <citation type="submission" date="2018-08" db="EMBL/GenBank/DDBJ databases">
        <title>Form III RuBisCO-mediated autotrophy in Thermodesulfobium bacteria.</title>
        <authorList>
            <person name="Toshchakov S.V."/>
            <person name="Kublanov I.V."/>
            <person name="Frolov E."/>
            <person name="Bonch-Osmolovskaya E.A."/>
            <person name="Tourova T.P."/>
            <person name="Chernych N.A."/>
            <person name="Lebedinsky A.V."/>
        </authorList>
    </citation>
    <scope>NUCLEOTIDE SEQUENCE [LARGE SCALE GENOMIC DNA]</scope>
    <source>
        <strain evidence="3 4">SR</strain>
    </source>
</reference>
<evidence type="ECO:0000313" key="3">
    <source>
        <dbReference type="EMBL" id="RDV84755.1"/>
    </source>
</evidence>
<dbReference type="EMBL" id="QSLN01000001">
    <property type="protein sequence ID" value="RDV84755.1"/>
    <property type="molecule type" value="Genomic_DNA"/>
</dbReference>
<dbReference type="OrthoDB" id="9797543at2"/>
<protein>
    <submittedName>
        <fullName evidence="3">Helix-turn-helix domain-containing protein</fullName>
    </submittedName>
</protein>
<dbReference type="InterPro" id="IPR025194">
    <property type="entry name" value="RodZ-like_C"/>
</dbReference>
<keyword evidence="4" id="KW-1185">Reference proteome</keyword>
<dbReference type="PANTHER" id="PTHR34475">
    <property type="match status" value="1"/>
</dbReference>
<feature type="region of interest" description="Disordered" evidence="1">
    <location>
        <begin position="126"/>
        <end position="161"/>
    </location>
</feature>
<dbReference type="SUPFAM" id="SSF47413">
    <property type="entry name" value="lambda repressor-like DNA-binding domains"/>
    <property type="match status" value="1"/>
</dbReference>
<feature type="domain" description="HTH cro/C1-type" evidence="2">
    <location>
        <begin position="7"/>
        <end position="36"/>
    </location>
</feature>
<proteinExistence type="predicted"/>
<dbReference type="Proteomes" id="UP000256329">
    <property type="component" value="Unassembled WGS sequence"/>
</dbReference>
<evidence type="ECO:0000259" key="2">
    <source>
        <dbReference type="PROSITE" id="PS50943"/>
    </source>
</evidence>
<dbReference type="InterPro" id="IPR001387">
    <property type="entry name" value="Cro/C1-type_HTH"/>
</dbReference>
<dbReference type="GO" id="GO:0003677">
    <property type="term" value="F:DNA binding"/>
    <property type="evidence" value="ECO:0007669"/>
    <property type="project" value="InterPro"/>
</dbReference>
<comment type="caution">
    <text evidence="3">The sequence shown here is derived from an EMBL/GenBank/DDBJ whole genome shotgun (WGS) entry which is preliminary data.</text>
</comment>
<dbReference type="SMART" id="SM00530">
    <property type="entry name" value="HTH_XRE"/>
    <property type="match status" value="1"/>
</dbReference>
<sequence length="246" mass="26972">MSLGERLREAREAKGLSVEEVAEATKIRSKYLRALEEEDFELLPGRVYAKAFLRTYARFLGLDEIQLAQEFDSLWPPPADFGHQPPARLLEEEEPSGLRGLRTILVLLLAIALLFGINQAYQRLKGGTPEKPPQVEEVQKPPAKTPETTLPAGESQPSVTPKSITLKLSVTNDRCWMRVVTDGVVAFEGELQAGQEKSFQANHTIQLRLGNAGAVAVSLNGKDLGYLGRPGEVVTRQFSVHEGGSG</sequence>
<evidence type="ECO:0000313" key="4">
    <source>
        <dbReference type="Proteomes" id="UP000256329"/>
    </source>
</evidence>
<dbReference type="CDD" id="cd00093">
    <property type="entry name" value="HTH_XRE"/>
    <property type="match status" value="1"/>
</dbReference>
<dbReference type="AlphaFoldDB" id="A0A3D8P8A3"/>
<dbReference type="PROSITE" id="PS50943">
    <property type="entry name" value="HTH_CROC1"/>
    <property type="match status" value="1"/>
</dbReference>
<accession>A0A3D8P8A3</accession>
<dbReference type="PANTHER" id="PTHR34475:SF1">
    <property type="entry name" value="CYTOSKELETON PROTEIN RODZ"/>
    <property type="match status" value="1"/>
</dbReference>
<gene>
    <name evidence="3" type="ORF">DXX99_01525</name>
</gene>
<organism evidence="3 4">
    <name type="scientific">Ammonifex thiophilus</name>
    <dbReference type="NCBI Taxonomy" id="444093"/>
    <lineage>
        <taxon>Bacteria</taxon>
        <taxon>Bacillati</taxon>
        <taxon>Bacillota</taxon>
        <taxon>Clostridia</taxon>
        <taxon>Thermoanaerobacterales</taxon>
        <taxon>Thermoanaerobacteraceae</taxon>
        <taxon>Ammonifex</taxon>
    </lineage>
</organism>
<dbReference type="Pfam" id="PF13464">
    <property type="entry name" value="RodZ_C"/>
    <property type="match status" value="1"/>
</dbReference>
<dbReference type="Pfam" id="PF13413">
    <property type="entry name" value="HTH_25"/>
    <property type="match status" value="1"/>
</dbReference>
<dbReference type="Gene3D" id="1.10.260.40">
    <property type="entry name" value="lambda repressor-like DNA-binding domains"/>
    <property type="match status" value="1"/>
</dbReference>